<evidence type="ECO:0000313" key="1">
    <source>
        <dbReference type="EMBL" id="ACU15940.1"/>
    </source>
</evidence>
<organism evidence="1">
    <name type="scientific">Glycine max</name>
    <name type="common">Soybean</name>
    <name type="synonym">Glycine hispida</name>
    <dbReference type="NCBI Taxonomy" id="3847"/>
    <lineage>
        <taxon>Eukaryota</taxon>
        <taxon>Viridiplantae</taxon>
        <taxon>Streptophyta</taxon>
        <taxon>Embryophyta</taxon>
        <taxon>Tracheophyta</taxon>
        <taxon>Spermatophyta</taxon>
        <taxon>Magnoliopsida</taxon>
        <taxon>eudicotyledons</taxon>
        <taxon>Gunneridae</taxon>
        <taxon>Pentapetalae</taxon>
        <taxon>rosids</taxon>
        <taxon>fabids</taxon>
        <taxon>Fabales</taxon>
        <taxon>Fabaceae</taxon>
        <taxon>Papilionoideae</taxon>
        <taxon>50 kb inversion clade</taxon>
        <taxon>NPAAA clade</taxon>
        <taxon>indigoferoid/millettioid clade</taxon>
        <taxon>Phaseoleae</taxon>
        <taxon>Glycine</taxon>
        <taxon>Glycine subgen. Soja</taxon>
    </lineage>
</organism>
<proteinExistence type="evidence at transcript level"/>
<name>C6T2R3_SOYBN</name>
<accession>C6T2R3</accession>
<dbReference type="AlphaFoldDB" id="C6T2R3"/>
<reference evidence="1" key="1">
    <citation type="submission" date="2009-08" db="EMBL/GenBank/DDBJ databases">
        <authorList>
            <person name="Cheung F."/>
            <person name="Xiao Y."/>
            <person name="Chan A."/>
            <person name="Moskal W."/>
            <person name="Town C.D."/>
        </authorList>
    </citation>
    <scope>NUCLEOTIDE SEQUENCE</scope>
</reference>
<protein>
    <submittedName>
        <fullName evidence="1">Uncharacterized protein</fullName>
    </submittedName>
</protein>
<sequence length="82" mass="9407">MKRRIGPFLRSDRIRLTREITVEVIPNRKKHSSNPKNTQDIGGHHLLQRVGAYSNHQYNCCQPQQRASQSGVVCHAESVSVW</sequence>
<dbReference type="EMBL" id="BT091722">
    <property type="protein sequence ID" value="ACU15940.1"/>
    <property type="molecule type" value="mRNA"/>
</dbReference>